<accession>A0A2P5D510</accession>
<keyword evidence="2" id="KW-1185">Reference proteome</keyword>
<proteinExistence type="predicted"/>
<gene>
    <name evidence="1" type="ORF">PanWU01x14_095450</name>
</gene>
<comment type="caution">
    <text evidence="1">The sequence shown here is derived from an EMBL/GenBank/DDBJ whole genome shotgun (WGS) entry which is preliminary data.</text>
</comment>
<sequence length="167" mass="19383">MPNKADTRHMNDKDTNITRSGLKILVYELHIRNLDQDLPISAGFYSGWTAFAVPPISKHKSAALPNCFKDFEIDYKNKHYERRRKMALVRTWIPVAEGDFDFRRQQTRILGSKDFDSRRLKMKLHSALSSKLDSHSLLPWFELIQLTTKAKDHNVFFGLKASVSSPY</sequence>
<evidence type="ECO:0000313" key="2">
    <source>
        <dbReference type="Proteomes" id="UP000237105"/>
    </source>
</evidence>
<evidence type="ECO:0000313" key="1">
    <source>
        <dbReference type="EMBL" id="PON68393.1"/>
    </source>
</evidence>
<protein>
    <submittedName>
        <fullName evidence="1">Uncharacterized protein</fullName>
    </submittedName>
</protein>
<reference evidence="2" key="1">
    <citation type="submission" date="2016-06" db="EMBL/GenBank/DDBJ databases">
        <title>Parallel loss of symbiosis genes in relatives of nitrogen-fixing non-legume Parasponia.</title>
        <authorList>
            <person name="Van Velzen R."/>
            <person name="Holmer R."/>
            <person name="Bu F."/>
            <person name="Rutten L."/>
            <person name="Van Zeijl A."/>
            <person name="Liu W."/>
            <person name="Santuari L."/>
            <person name="Cao Q."/>
            <person name="Sharma T."/>
            <person name="Shen D."/>
            <person name="Roswanjaya Y."/>
            <person name="Wardhani T."/>
            <person name="Kalhor M.S."/>
            <person name="Jansen J."/>
            <person name="Van den Hoogen J."/>
            <person name="Gungor B."/>
            <person name="Hartog M."/>
            <person name="Hontelez J."/>
            <person name="Verver J."/>
            <person name="Yang W.-C."/>
            <person name="Schijlen E."/>
            <person name="Repin R."/>
            <person name="Schilthuizen M."/>
            <person name="Schranz E."/>
            <person name="Heidstra R."/>
            <person name="Miyata K."/>
            <person name="Fedorova E."/>
            <person name="Kohlen W."/>
            <person name="Bisseling T."/>
            <person name="Smit S."/>
            <person name="Geurts R."/>
        </authorList>
    </citation>
    <scope>NUCLEOTIDE SEQUENCE [LARGE SCALE GENOMIC DNA]</scope>
    <source>
        <strain evidence="2">cv. WU1-14</strain>
    </source>
</reference>
<dbReference type="EMBL" id="JXTB01000063">
    <property type="protein sequence ID" value="PON68393.1"/>
    <property type="molecule type" value="Genomic_DNA"/>
</dbReference>
<dbReference type="AlphaFoldDB" id="A0A2P5D510"/>
<name>A0A2P5D510_PARAD</name>
<dbReference type="Proteomes" id="UP000237105">
    <property type="component" value="Unassembled WGS sequence"/>
</dbReference>
<organism evidence="1 2">
    <name type="scientific">Parasponia andersonii</name>
    <name type="common">Sponia andersonii</name>
    <dbReference type="NCBI Taxonomy" id="3476"/>
    <lineage>
        <taxon>Eukaryota</taxon>
        <taxon>Viridiplantae</taxon>
        <taxon>Streptophyta</taxon>
        <taxon>Embryophyta</taxon>
        <taxon>Tracheophyta</taxon>
        <taxon>Spermatophyta</taxon>
        <taxon>Magnoliopsida</taxon>
        <taxon>eudicotyledons</taxon>
        <taxon>Gunneridae</taxon>
        <taxon>Pentapetalae</taxon>
        <taxon>rosids</taxon>
        <taxon>fabids</taxon>
        <taxon>Rosales</taxon>
        <taxon>Cannabaceae</taxon>
        <taxon>Parasponia</taxon>
    </lineage>
</organism>